<keyword evidence="4" id="KW-1185">Reference proteome</keyword>
<protein>
    <recommendedName>
        <fullName evidence="5">Neuroguidin</fullName>
    </recommendedName>
</protein>
<evidence type="ECO:0000313" key="3">
    <source>
        <dbReference type="EMBL" id="CAG7822436.1"/>
    </source>
</evidence>
<comment type="caution">
    <text evidence="3">The sequence shown here is derived from an EMBL/GenBank/DDBJ whole genome shotgun (WGS) entry which is preliminary data.</text>
</comment>
<feature type="region of interest" description="Disordered" evidence="2">
    <location>
        <begin position="1"/>
        <end position="23"/>
    </location>
</feature>
<dbReference type="Pfam" id="PF04000">
    <property type="entry name" value="Sas10_Utp3"/>
    <property type="match status" value="1"/>
</dbReference>
<dbReference type="PANTHER" id="PTHR13237:SF9">
    <property type="entry name" value="NEUROGUIDIN"/>
    <property type="match status" value="1"/>
</dbReference>
<reference evidence="3" key="1">
    <citation type="submission" date="2021-06" db="EMBL/GenBank/DDBJ databases">
        <authorList>
            <person name="Hodson N. C."/>
            <person name="Mongue J. A."/>
            <person name="Jaron S. K."/>
        </authorList>
    </citation>
    <scope>NUCLEOTIDE SEQUENCE</scope>
</reference>
<gene>
    <name evidence="3" type="ORF">AFUS01_LOCUS32711</name>
</gene>
<name>A0A8J2KVV9_9HEXA</name>
<feature type="region of interest" description="Disordered" evidence="2">
    <location>
        <begin position="280"/>
        <end position="312"/>
    </location>
</feature>
<evidence type="ECO:0000313" key="4">
    <source>
        <dbReference type="Proteomes" id="UP000708208"/>
    </source>
</evidence>
<evidence type="ECO:0008006" key="5">
    <source>
        <dbReference type="Google" id="ProtNLM"/>
    </source>
</evidence>
<dbReference type="PANTHER" id="PTHR13237">
    <property type="entry name" value="SOMETHING ABOUT SILENCING PROTEIN 10-RELATED"/>
    <property type="match status" value="1"/>
</dbReference>
<dbReference type="InterPro" id="IPR007146">
    <property type="entry name" value="Sas10/Utp3/C1D"/>
</dbReference>
<evidence type="ECO:0000256" key="2">
    <source>
        <dbReference type="SAM" id="MobiDB-lite"/>
    </source>
</evidence>
<feature type="compositionally biased region" description="Basic residues" evidence="2">
    <location>
        <begin position="292"/>
        <end position="312"/>
    </location>
</feature>
<dbReference type="GO" id="GO:0032040">
    <property type="term" value="C:small-subunit processome"/>
    <property type="evidence" value="ECO:0007669"/>
    <property type="project" value="TreeGrafter"/>
</dbReference>
<dbReference type="OrthoDB" id="203440at2759"/>
<feature type="region of interest" description="Disordered" evidence="2">
    <location>
        <begin position="151"/>
        <end position="208"/>
    </location>
</feature>
<proteinExistence type="inferred from homology"/>
<sequence>MDLEDTGEGLDQESVLNDPEGNLDAERGEVESKLKSITEQVNRCIESVKSLKSELDTDSLSTRDGMSFLDVKNHLLIQYLINLTGIVKLKTAGRSIQESVFLKKLVELRVYLEKIKPIETKLRYQIDKLVNSSVNGAAGADPLKFRANLEDLQNDDDESVEDSEEEDEDTDKRSKTGIYRPPKVAPQSFEDEDEVAPAKKAEKNRKKSINQSLIRELQEEFLDTPVEIHNMGDAYAKQLSREVRDKQQYEENFMTRLPVTKQDKHRSKAMSTIGVLGDEITSFKRTNAGPSKGKKRKFSGKKKGKGKKFKKS</sequence>
<comment type="similarity">
    <text evidence="1">Belongs to the SAS10 family.</text>
</comment>
<organism evidence="3 4">
    <name type="scientific">Allacma fusca</name>
    <dbReference type="NCBI Taxonomy" id="39272"/>
    <lineage>
        <taxon>Eukaryota</taxon>
        <taxon>Metazoa</taxon>
        <taxon>Ecdysozoa</taxon>
        <taxon>Arthropoda</taxon>
        <taxon>Hexapoda</taxon>
        <taxon>Collembola</taxon>
        <taxon>Symphypleona</taxon>
        <taxon>Sminthuridae</taxon>
        <taxon>Allacma</taxon>
    </lineage>
</organism>
<dbReference type="EMBL" id="CAJVCH010526330">
    <property type="protein sequence ID" value="CAG7822436.1"/>
    <property type="molecule type" value="Genomic_DNA"/>
</dbReference>
<dbReference type="GO" id="GO:0000462">
    <property type="term" value="P:maturation of SSU-rRNA from tricistronic rRNA transcript (SSU-rRNA, 5.8S rRNA, LSU-rRNA)"/>
    <property type="evidence" value="ECO:0007669"/>
    <property type="project" value="TreeGrafter"/>
</dbReference>
<accession>A0A8J2KVV9</accession>
<feature type="compositionally biased region" description="Acidic residues" evidence="2">
    <location>
        <begin position="1"/>
        <end position="11"/>
    </location>
</feature>
<feature type="compositionally biased region" description="Acidic residues" evidence="2">
    <location>
        <begin position="152"/>
        <end position="169"/>
    </location>
</feature>
<dbReference type="Proteomes" id="UP000708208">
    <property type="component" value="Unassembled WGS sequence"/>
</dbReference>
<dbReference type="AlphaFoldDB" id="A0A8J2KVV9"/>
<evidence type="ECO:0000256" key="1">
    <source>
        <dbReference type="ARBA" id="ARBA00010979"/>
    </source>
</evidence>